<feature type="transmembrane region" description="Helical" evidence="5">
    <location>
        <begin position="65"/>
        <end position="83"/>
    </location>
</feature>
<organism evidence="8 9">
    <name type="scientific">Candidatus Litorirhabdus singularis</name>
    <dbReference type="NCBI Taxonomy" id="2518993"/>
    <lineage>
        <taxon>Bacteria</taxon>
        <taxon>Pseudomonadati</taxon>
        <taxon>Pseudomonadota</taxon>
        <taxon>Gammaproteobacteria</taxon>
        <taxon>Cellvibrionales</taxon>
        <taxon>Halieaceae</taxon>
        <taxon>Candidatus Litorirhabdus</taxon>
    </lineage>
</organism>
<sequence length="223" mass="23325">MKKTLRTTALCSAVLLTLSACQTVDPYTGEQKTSNATTSAAIGAVAGAVIGAISADGSKEARKRAAIGAGIGALAGGGVGYYMDQQEAKLRAQLAGTGVSVTRVDDHIVLNMPGNITFPSNQADINADFYPVLNSVGLVLQEFEKTLVEIVGHTDSTGSDSINQPLSERRAASVGSYLLGREILPQRIETYGVGSRYPVASNTNSSGRALNRRVEITLIPITR</sequence>
<dbReference type="Pfam" id="PF00691">
    <property type="entry name" value="OmpA"/>
    <property type="match status" value="1"/>
</dbReference>
<dbReference type="PANTHER" id="PTHR30329:SF21">
    <property type="entry name" value="LIPOPROTEIN YIAD-RELATED"/>
    <property type="match status" value="1"/>
</dbReference>
<evidence type="ECO:0000256" key="1">
    <source>
        <dbReference type="ARBA" id="ARBA00004442"/>
    </source>
</evidence>
<feature type="signal peptide" evidence="6">
    <location>
        <begin position="1"/>
        <end position="22"/>
    </location>
</feature>
<feature type="domain" description="OmpA-like" evidence="7">
    <location>
        <begin position="105"/>
        <end position="222"/>
    </location>
</feature>
<comment type="subcellular location">
    <subcellularLocation>
        <location evidence="1">Cell outer membrane</location>
    </subcellularLocation>
</comment>
<keyword evidence="3" id="KW-0998">Cell outer membrane</keyword>
<evidence type="ECO:0000313" key="8">
    <source>
        <dbReference type="EMBL" id="MCX2980215.1"/>
    </source>
</evidence>
<evidence type="ECO:0000256" key="4">
    <source>
        <dbReference type="PROSITE-ProRule" id="PRU00473"/>
    </source>
</evidence>
<dbReference type="InterPro" id="IPR050330">
    <property type="entry name" value="Bact_OuterMem_StrucFunc"/>
</dbReference>
<dbReference type="SUPFAM" id="SSF103088">
    <property type="entry name" value="OmpA-like"/>
    <property type="match status" value="1"/>
</dbReference>
<dbReference type="Proteomes" id="UP001143362">
    <property type="component" value="Unassembled WGS sequence"/>
</dbReference>
<dbReference type="PROSITE" id="PS51123">
    <property type="entry name" value="OMPA_2"/>
    <property type="match status" value="1"/>
</dbReference>
<feature type="chain" id="PRO_5045646041" description="OmpA-like domain-containing protein" evidence="6">
    <location>
        <begin position="23"/>
        <end position="223"/>
    </location>
</feature>
<keyword evidence="2 4" id="KW-0472">Membrane</keyword>
<dbReference type="Gene3D" id="3.30.1330.60">
    <property type="entry name" value="OmpA-like domain"/>
    <property type="match status" value="1"/>
</dbReference>
<dbReference type="CDD" id="cd07185">
    <property type="entry name" value="OmpA_C-like"/>
    <property type="match status" value="1"/>
</dbReference>
<dbReference type="InterPro" id="IPR006664">
    <property type="entry name" value="OMP_bac"/>
</dbReference>
<comment type="caution">
    <text evidence="8">The sequence shown here is derived from an EMBL/GenBank/DDBJ whole genome shotgun (WGS) entry which is preliminary data.</text>
</comment>
<keyword evidence="6" id="KW-0732">Signal</keyword>
<dbReference type="PROSITE" id="PS51257">
    <property type="entry name" value="PROKAR_LIPOPROTEIN"/>
    <property type="match status" value="1"/>
</dbReference>
<evidence type="ECO:0000256" key="6">
    <source>
        <dbReference type="SAM" id="SignalP"/>
    </source>
</evidence>
<dbReference type="InterPro" id="IPR036737">
    <property type="entry name" value="OmpA-like_sf"/>
</dbReference>
<dbReference type="EMBL" id="SHNN01000001">
    <property type="protein sequence ID" value="MCX2980215.1"/>
    <property type="molecule type" value="Genomic_DNA"/>
</dbReference>
<dbReference type="PANTHER" id="PTHR30329">
    <property type="entry name" value="STATOR ELEMENT OF FLAGELLAR MOTOR COMPLEX"/>
    <property type="match status" value="1"/>
</dbReference>
<dbReference type="InterPro" id="IPR027367">
    <property type="entry name" value="Gly-zipper_YMGG"/>
</dbReference>
<evidence type="ECO:0000259" key="7">
    <source>
        <dbReference type="PROSITE" id="PS51123"/>
    </source>
</evidence>
<keyword evidence="5" id="KW-1133">Transmembrane helix</keyword>
<dbReference type="RefSeq" id="WP_279244194.1">
    <property type="nucleotide sequence ID" value="NZ_SHNN01000001.1"/>
</dbReference>
<keyword evidence="5" id="KW-0812">Transmembrane</keyword>
<evidence type="ECO:0000256" key="5">
    <source>
        <dbReference type="SAM" id="Phobius"/>
    </source>
</evidence>
<dbReference type="Pfam" id="PF13441">
    <property type="entry name" value="Gly-zipper_YMGG"/>
    <property type="match status" value="1"/>
</dbReference>
<evidence type="ECO:0000256" key="2">
    <source>
        <dbReference type="ARBA" id="ARBA00023136"/>
    </source>
</evidence>
<feature type="transmembrane region" description="Helical" evidence="5">
    <location>
        <begin position="33"/>
        <end position="53"/>
    </location>
</feature>
<evidence type="ECO:0000256" key="3">
    <source>
        <dbReference type="ARBA" id="ARBA00023237"/>
    </source>
</evidence>
<dbReference type="InterPro" id="IPR006690">
    <property type="entry name" value="OMPA-like_CS"/>
</dbReference>
<dbReference type="InterPro" id="IPR006665">
    <property type="entry name" value="OmpA-like"/>
</dbReference>
<reference evidence="8" key="1">
    <citation type="submission" date="2019-02" db="EMBL/GenBank/DDBJ databases">
        <authorList>
            <person name="Li S.-H."/>
        </authorList>
    </citation>
    <scope>NUCLEOTIDE SEQUENCE</scope>
    <source>
        <strain evidence="8">IMCC14734</strain>
    </source>
</reference>
<dbReference type="PROSITE" id="PS01068">
    <property type="entry name" value="OMPA_1"/>
    <property type="match status" value="1"/>
</dbReference>
<proteinExistence type="predicted"/>
<dbReference type="PRINTS" id="PR01021">
    <property type="entry name" value="OMPADOMAIN"/>
</dbReference>
<keyword evidence="9" id="KW-1185">Reference proteome</keyword>
<protein>
    <recommendedName>
        <fullName evidence="7">OmpA-like domain-containing protein</fullName>
    </recommendedName>
</protein>
<name>A0ABT3TD37_9GAMM</name>
<evidence type="ECO:0000313" key="9">
    <source>
        <dbReference type="Proteomes" id="UP001143362"/>
    </source>
</evidence>
<accession>A0ABT3TD37</accession>
<gene>
    <name evidence="8" type="ORF">EYC98_04955</name>
</gene>